<proteinExistence type="predicted"/>
<dbReference type="WBParaSite" id="Minc3s00468g12839">
    <property type="protein sequence ID" value="Minc3s00468g12839"/>
    <property type="gene ID" value="Minc3s00468g12839"/>
</dbReference>
<organism evidence="1 2">
    <name type="scientific">Meloidogyne incognita</name>
    <name type="common">Southern root-knot nematode worm</name>
    <name type="synonym">Oxyuris incognita</name>
    <dbReference type="NCBI Taxonomy" id="6306"/>
    <lineage>
        <taxon>Eukaryota</taxon>
        <taxon>Metazoa</taxon>
        <taxon>Ecdysozoa</taxon>
        <taxon>Nematoda</taxon>
        <taxon>Chromadorea</taxon>
        <taxon>Rhabditida</taxon>
        <taxon>Tylenchina</taxon>
        <taxon>Tylenchomorpha</taxon>
        <taxon>Tylenchoidea</taxon>
        <taxon>Meloidogynidae</taxon>
        <taxon>Meloidogyninae</taxon>
        <taxon>Meloidogyne</taxon>
        <taxon>Meloidogyne incognita group</taxon>
    </lineage>
</organism>
<evidence type="ECO:0000313" key="1">
    <source>
        <dbReference type="Proteomes" id="UP000887563"/>
    </source>
</evidence>
<dbReference type="Proteomes" id="UP000887563">
    <property type="component" value="Unplaced"/>
</dbReference>
<name>A0A914LFB9_MELIC</name>
<evidence type="ECO:0000313" key="2">
    <source>
        <dbReference type="WBParaSite" id="Minc3s00468g12839"/>
    </source>
</evidence>
<dbReference type="AlphaFoldDB" id="A0A914LFB9"/>
<reference evidence="2" key="1">
    <citation type="submission" date="2022-11" db="UniProtKB">
        <authorList>
            <consortium name="WormBaseParasite"/>
        </authorList>
    </citation>
    <scope>IDENTIFICATION</scope>
</reference>
<protein>
    <submittedName>
        <fullName evidence="2">Uncharacterized protein</fullName>
    </submittedName>
</protein>
<sequence length="183" mass="21120">MRPFRKSTTTSCSILCRYQLLRSCSRSIHINNCPRMKNGAKFGVRNSVGQTIISTLVFNKKMGSVPVLFFNFELVKNDFSNLVDRSSLAHFNSENDFFVVVVGNLRKFNKNPQKMYKINLYLEWIDLNENFISQHPFNHLSRDNIPFFILDSEYTPEISKGCVTNKAQASTNIWLQNVLVLVV</sequence>
<accession>A0A914LFB9</accession>
<keyword evidence="1" id="KW-1185">Reference proteome</keyword>